<comment type="caution">
    <text evidence="3">The sequence shown here is derived from an EMBL/GenBank/DDBJ whole genome shotgun (WGS) entry which is preliminary data.</text>
</comment>
<protein>
    <recommendedName>
        <fullName evidence="2">Serine aminopeptidase S33 domain-containing protein</fullName>
    </recommendedName>
</protein>
<dbReference type="Pfam" id="PF12146">
    <property type="entry name" value="Hydrolase_4"/>
    <property type="match status" value="1"/>
</dbReference>
<evidence type="ECO:0000313" key="3">
    <source>
        <dbReference type="EMBL" id="GMI21154.1"/>
    </source>
</evidence>
<dbReference type="PANTHER" id="PTHR43798:SF33">
    <property type="entry name" value="HYDROLASE, PUTATIVE (AFU_ORTHOLOGUE AFUA_2G14860)-RELATED"/>
    <property type="match status" value="1"/>
</dbReference>
<feature type="region of interest" description="Disordered" evidence="1">
    <location>
        <begin position="1"/>
        <end position="20"/>
    </location>
</feature>
<proteinExistence type="predicted"/>
<evidence type="ECO:0000259" key="2">
    <source>
        <dbReference type="Pfam" id="PF12146"/>
    </source>
</evidence>
<dbReference type="InterPro" id="IPR022742">
    <property type="entry name" value="Hydrolase_4"/>
</dbReference>
<dbReference type="SUPFAM" id="SSF53474">
    <property type="entry name" value="alpha/beta-Hydrolases"/>
    <property type="match status" value="1"/>
</dbReference>
<evidence type="ECO:0000256" key="1">
    <source>
        <dbReference type="SAM" id="MobiDB-lite"/>
    </source>
</evidence>
<dbReference type="PANTHER" id="PTHR43798">
    <property type="entry name" value="MONOACYLGLYCEROL LIPASE"/>
    <property type="match status" value="1"/>
</dbReference>
<keyword evidence="4" id="KW-1185">Reference proteome</keyword>
<dbReference type="InterPro" id="IPR029058">
    <property type="entry name" value="AB_hydrolase_fold"/>
</dbReference>
<dbReference type="Proteomes" id="UP001165060">
    <property type="component" value="Unassembled WGS sequence"/>
</dbReference>
<feature type="domain" description="Serine aminopeptidase S33" evidence="2">
    <location>
        <begin position="98"/>
        <end position="231"/>
    </location>
</feature>
<dbReference type="InterPro" id="IPR050266">
    <property type="entry name" value="AB_hydrolase_sf"/>
</dbReference>
<sequence length="373" mass="41193">MAEVHPPISSAPRRASANDLAKASARTHRATKNFANHAFVPSKAKHAVGNTTAAEVFPPEVLKSLEPVLGPPAGDFMKGRNGVTHYVMEEPDASVAKTPRDVVCCAHGLGTNLHVYDALARDLLLAGFTVLRYEYFNHGYSKSDDTFLVIDENVMVSQVEDLLNHVLEDGEHLHNFVGHSTGGVVAIMAARSLPNRKIDHLGLISPAVWANKPLIAKLGERVPSFLFNLMKWGFKPMDFAVSDSYTQNCHVAFARDKKTKEYRYEAAYKKCLAGTKATFAVHPYYTAGIMSISNFYLNDSLLPLWRDYHKEISAKGVRSNVVYGDEDIVVPNLGTLSTIENTVCTVLPQQGHECLYENTATVSPVLIEFFNDR</sequence>
<reference evidence="3 4" key="1">
    <citation type="journal article" date="2023" name="Commun. Biol.">
        <title>Genome analysis of Parmales, the sister group of diatoms, reveals the evolutionary specialization of diatoms from phago-mixotrophs to photoautotrophs.</title>
        <authorList>
            <person name="Ban H."/>
            <person name="Sato S."/>
            <person name="Yoshikawa S."/>
            <person name="Yamada K."/>
            <person name="Nakamura Y."/>
            <person name="Ichinomiya M."/>
            <person name="Sato N."/>
            <person name="Blanc-Mathieu R."/>
            <person name="Endo H."/>
            <person name="Kuwata A."/>
            <person name="Ogata H."/>
        </authorList>
    </citation>
    <scope>NUCLEOTIDE SEQUENCE [LARGE SCALE GENOMIC DNA]</scope>
</reference>
<evidence type="ECO:0000313" key="4">
    <source>
        <dbReference type="Proteomes" id="UP001165060"/>
    </source>
</evidence>
<dbReference type="Gene3D" id="3.40.50.1820">
    <property type="entry name" value="alpha/beta hydrolase"/>
    <property type="match status" value="1"/>
</dbReference>
<dbReference type="EMBL" id="BRYB01000039">
    <property type="protein sequence ID" value="GMI21154.1"/>
    <property type="molecule type" value="Genomic_DNA"/>
</dbReference>
<organism evidence="3 4">
    <name type="scientific">Tetraparma gracilis</name>
    <dbReference type="NCBI Taxonomy" id="2962635"/>
    <lineage>
        <taxon>Eukaryota</taxon>
        <taxon>Sar</taxon>
        <taxon>Stramenopiles</taxon>
        <taxon>Ochrophyta</taxon>
        <taxon>Bolidophyceae</taxon>
        <taxon>Parmales</taxon>
        <taxon>Triparmaceae</taxon>
        <taxon>Tetraparma</taxon>
    </lineage>
</organism>
<gene>
    <name evidence="3" type="ORF">TeGR_g688</name>
</gene>
<accession>A0ABQ6M7U7</accession>
<name>A0ABQ6M7U7_9STRA</name>